<proteinExistence type="predicted"/>
<protein>
    <submittedName>
        <fullName evidence="2">Uncharacterized protein</fullName>
    </submittedName>
</protein>
<organism evidence="2 3">
    <name type="scientific">Plasmodium ovale curtisi</name>
    <dbReference type="NCBI Taxonomy" id="864141"/>
    <lineage>
        <taxon>Eukaryota</taxon>
        <taxon>Sar</taxon>
        <taxon>Alveolata</taxon>
        <taxon>Apicomplexa</taxon>
        <taxon>Aconoidasida</taxon>
        <taxon>Haemosporida</taxon>
        <taxon>Plasmodiidae</taxon>
        <taxon>Plasmodium</taxon>
        <taxon>Plasmodium (Plasmodium)</taxon>
    </lineage>
</organism>
<name>A0A1A8W517_PLAOA</name>
<evidence type="ECO:0000313" key="3">
    <source>
        <dbReference type="Proteomes" id="UP000078546"/>
    </source>
</evidence>
<dbReference type="EMBL" id="FLQV01000283">
    <property type="protein sequence ID" value="SBS88036.1"/>
    <property type="molecule type" value="Genomic_DNA"/>
</dbReference>
<evidence type="ECO:0000256" key="1">
    <source>
        <dbReference type="SAM" id="MobiDB-lite"/>
    </source>
</evidence>
<dbReference type="AlphaFoldDB" id="A0A1A8W517"/>
<accession>A0A1A8W517</accession>
<gene>
    <name evidence="2" type="ORF">POVCU1_015460</name>
</gene>
<evidence type="ECO:0000313" key="2">
    <source>
        <dbReference type="EMBL" id="SBS88036.1"/>
    </source>
</evidence>
<feature type="region of interest" description="Disordered" evidence="1">
    <location>
        <begin position="1"/>
        <end position="36"/>
    </location>
</feature>
<reference evidence="3" key="1">
    <citation type="submission" date="2016-05" db="EMBL/GenBank/DDBJ databases">
        <authorList>
            <person name="Naeem Raeece"/>
        </authorList>
    </citation>
    <scope>NUCLEOTIDE SEQUENCE [LARGE SCALE GENOMIC DNA]</scope>
</reference>
<dbReference type="Proteomes" id="UP000078546">
    <property type="component" value="Unassembled WGS sequence"/>
</dbReference>
<feature type="compositionally biased region" description="Basic residues" evidence="1">
    <location>
        <begin position="1"/>
        <end position="22"/>
    </location>
</feature>
<sequence length="115" mass="13544">MGKNQNRKKRKGRQVDRKKRGKMVPTVKSTSMKASKNEVALKGIPTPYQHHCFCLNSANECNKRQGEKANAIYFYFSPADFKKIFYKEDKYNLKIVLYSELKGMKRVYTLKMKHM</sequence>